<organism evidence="1 2">
    <name type="scientific">Streptomyces caledonius</name>
    <dbReference type="NCBI Taxonomy" id="3134107"/>
    <lineage>
        <taxon>Bacteria</taxon>
        <taxon>Bacillati</taxon>
        <taxon>Actinomycetota</taxon>
        <taxon>Actinomycetes</taxon>
        <taxon>Kitasatosporales</taxon>
        <taxon>Streptomycetaceae</taxon>
        <taxon>Streptomyces</taxon>
    </lineage>
</organism>
<comment type="caution">
    <text evidence="1">The sequence shown here is derived from an EMBL/GenBank/DDBJ whole genome shotgun (WGS) entry which is preliminary data.</text>
</comment>
<sequence>MAVDIALKFERVRTRGDHNDLRLTLGLYRHKCDSYYLAIDESPTAARQLGQNLARLLDQWFEQVDGLKVAGGVAYLPYDFSDQCTAWLRVSSGDGRTAEVQAGWSLIEAWGIAPSNYTATAPEVTDFDPIADARIECSLADLAATIAMNRTALAATGP</sequence>
<reference evidence="1 2" key="1">
    <citation type="submission" date="2024-03" db="EMBL/GenBank/DDBJ databases">
        <title>Novel Streptomyces species of biotechnological and ecological value are a feature of Machair soil.</title>
        <authorList>
            <person name="Prole J.R."/>
            <person name="Goodfellow M."/>
            <person name="Allenby N."/>
            <person name="Ward A.C."/>
        </authorList>
    </citation>
    <scope>NUCLEOTIDE SEQUENCE [LARGE SCALE GENOMIC DNA]</scope>
    <source>
        <strain evidence="1 2">MS1.HAVA.3</strain>
    </source>
</reference>
<evidence type="ECO:0000313" key="2">
    <source>
        <dbReference type="Proteomes" id="UP001382904"/>
    </source>
</evidence>
<name>A0ABU8U9I3_9ACTN</name>
<proteinExistence type="predicted"/>
<accession>A0ABU8U9I3</accession>
<dbReference type="Proteomes" id="UP001382904">
    <property type="component" value="Unassembled WGS sequence"/>
</dbReference>
<protein>
    <submittedName>
        <fullName evidence="1">Uncharacterized protein</fullName>
    </submittedName>
</protein>
<dbReference type="EMBL" id="JBBKAM010000002">
    <property type="protein sequence ID" value="MEJ8644534.1"/>
    <property type="molecule type" value="Genomic_DNA"/>
</dbReference>
<gene>
    <name evidence="1" type="ORF">WKI68_30960</name>
</gene>
<keyword evidence="2" id="KW-1185">Reference proteome</keyword>
<evidence type="ECO:0000313" key="1">
    <source>
        <dbReference type="EMBL" id="MEJ8644534.1"/>
    </source>
</evidence>